<dbReference type="GO" id="GO:0005737">
    <property type="term" value="C:cytoplasm"/>
    <property type="evidence" value="ECO:0007669"/>
    <property type="project" value="UniProtKB-SubCell"/>
</dbReference>
<dbReference type="InterPro" id="IPR023091">
    <property type="entry name" value="MetalPrtase_cat_dom_sf_prd"/>
</dbReference>
<keyword evidence="3 7" id="KW-0479">Metal-binding</keyword>
<dbReference type="RefSeq" id="WP_074205267.1">
    <property type="nucleotide sequence ID" value="NZ_FSQW01000002.1"/>
</dbReference>
<accession>A0A1N6F1Y0</accession>
<comment type="subcellular location">
    <subcellularLocation>
        <location evidence="7">Cytoplasm</location>
    </subcellularLocation>
</comment>
<reference evidence="9" key="1">
    <citation type="submission" date="2016-11" db="EMBL/GenBank/DDBJ databases">
        <authorList>
            <person name="Varghese N."/>
            <person name="Submissions S."/>
        </authorList>
    </citation>
    <scope>NUCLEOTIDE SEQUENCE [LARGE SCALE GENOMIC DNA]</scope>
    <source>
        <strain evidence="9">DSM 22363</strain>
    </source>
</reference>
<evidence type="ECO:0000256" key="4">
    <source>
        <dbReference type="ARBA" id="ARBA00022759"/>
    </source>
</evidence>
<sequence>MLDVATLNEGWGETINWQKLARSAVDNAMRLTPYQSLSQLSANLEVAIRFTSDDEVRKLNAAYRDKDKPTNVLSFPLVAQDMLGGLANTDDGEILLGDIILAKETCVNEAEEKQISVSDHAAHLIVHGTLHLLGYDHQNEADALTMEALETRALANLGIANPYPDAHME</sequence>
<dbReference type="NCBIfam" id="TIGR00043">
    <property type="entry name" value="rRNA maturation RNase YbeY"/>
    <property type="match status" value="1"/>
</dbReference>
<dbReference type="Proteomes" id="UP000185192">
    <property type="component" value="Unassembled WGS sequence"/>
</dbReference>
<protein>
    <recommendedName>
        <fullName evidence="7">Endoribonuclease YbeY</fullName>
        <ecNumber evidence="7">3.1.-.-</ecNumber>
    </recommendedName>
</protein>
<dbReference type="InterPro" id="IPR002036">
    <property type="entry name" value="YbeY"/>
</dbReference>
<keyword evidence="5 7" id="KW-0378">Hydrolase</keyword>
<dbReference type="OrthoDB" id="9807740at2"/>
<dbReference type="GO" id="GO:0006364">
    <property type="term" value="P:rRNA processing"/>
    <property type="evidence" value="ECO:0007669"/>
    <property type="project" value="UniProtKB-UniRule"/>
</dbReference>
<evidence type="ECO:0000256" key="7">
    <source>
        <dbReference type="HAMAP-Rule" id="MF_00009"/>
    </source>
</evidence>
<dbReference type="InterPro" id="IPR020549">
    <property type="entry name" value="YbeY_CS"/>
</dbReference>
<comment type="function">
    <text evidence="7">Single strand-specific metallo-endoribonuclease involved in late-stage 70S ribosome quality control and in maturation of the 3' terminus of the 16S rRNA.</text>
</comment>
<dbReference type="AlphaFoldDB" id="A0A1N6F1Y0"/>
<dbReference type="GO" id="GO:0004222">
    <property type="term" value="F:metalloendopeptidase activity"/>
    <property type="evidence" value="ECO:0007669"/>
    <property type="project" value="InterPro"/>
</dbReference>
<keyword evidence="9" id="KW-1185">Reference proteome</keyword>
<dbReference type="SUPFAM" id="SSF55486">
    <property type="entry name" value="Metalloproteases ('zincins'), catalytic domain"/>
    <property type="match status" value="1"/>
</dbReference>
<feature type="binding site" evidence="7">
    <location>
        <position position="137"/>
    </location>
    <ligand>
        <name>Zn(2+)</name>
        <dbReference type="ChEBI" id="CHEBI:29105"/>
        <note>catalytic</note>
    </ligand>
</feature>
<dbReference type="EC" id="3.1.-.-" evidence="7"/>
<dbReference type="PANTHER" id="PTHR46986">
    <property type="entry name" value="ENDORIBONUCLEASE YBEY, CHLOROPLASTIC"/>
    <property type="match status" value="1"/>
</dbReference>
<dbReference type="HAMAP" id="MF_00009">
    <property type="entry name" value="Endoribonucl_YbeY"/>
    <property type="match status" value="1"/>
</dbReference>
<dbReference type="Gene3D" id="3.40.390.30">
    <property type="entry name" value="Metalloproteases ('zincins'), catalytic domain"/>
    <property type="match status" value="1"/>
</dbReference>
<dbReference type="PANTHER" id="PTHR46986:SF1">
    <property type="entry name" value="ENDORIBONUCLEASE YBEY, CHLOROPLASTIC"/>
    <property type="match status" value="1"/>
</dbReference>
<comment type="cofactor">
    <cofactor evidence="7">
        <name>Zn(2+)</name>
        <dbReference type="ChEBI" id="CHEBI:29105"/>
    </cofactor>
    <text evidence="7">Binds 1 zinc ion.</text>
</comment>
<dbReference type="Pfam" id="PF02130">
    <property type="entry name" value="YbeY"/>
    <property type="match status" value="1"/>
</dbReference>
<proteinExistence type="inferred from homology"/>
<dbReference type="EMBL" id="FSQW01000002">
    <property type="protein sequence ID" value="SIN89227.1"/>
    <property type="molecule type" value="Genomic_DNA"/>
</dbReference>
<evidence type="ECO:0000313" key="9">
    <source>
        <dbReference type="Proteomes" id="UP000185192"/>
    </source>
</evidence>
<comment type="similarity">
    <text evidence="1 7">Belongs to the endoribonuclease YbeY family.</text>
</comment>
<evidence type="ECO:0000313" key="8">
    <source>
        <dbReference type="EMBL" id="SIN89227.1"/>
    </source>
</evidence>
<dbReference type="PROSITE" id="PS01306">
    <property type="entry name" value="UPF0054"/>
    <property type="match status" value="1"/>
</dbReference>
<gene>
    <name evidence="7" type="primary">ybeY</name>
    <name evidence="8" type="ORF">SAMN02745824_2192</name>
</gene>
<keyword evidence="7" id="KW-0963">Cytoplasm</keyword>
<feature type="binding site" evidence="7">
    <location>
        <position position="131"/>
    </location>
    <ligand>
        <name>Zn(2+)</name>
        <dbReference type="ChEBI" id="CHEBI:29105"/>
        <note>catalytic</note>
    </ligand>
</feature>
<dbReference type="STRING" id="1123272.SAMN02745824_2192"/>
<evidence type="ECO:0000256" key="3">
    <source>
        <dbReference type="ARBA" id="ARBA00022723"/>
    </source>
</evidence>
<evidence type="ECO:0000256" key="5">
    <source>
        <dbReference type="ARBA" id="ARBA00022801"/>
    </source>
</evidence>
<evidence type="ECO:0000256" key="2">
    <source>
        <dbReference type="ARBA" id="ARBA00022722"/>
    </source>
</evidence>
<keyword evidence="7" id="KW-0690">Ribosome biogenesis</keyword>
<organism evidence="8 9">
    <name type="scientific">Parasphingorhabdus marina DSM 22363</name>
    <dbReference type="NCBI Taxonomy" id="1123272"/>
    <lineage>
        <taxon>Bacteria</taxon>
        <taxon>Pseudomonadati</taxon>
        <taxon>Pseudomonadota</taxon>
        <taxon>Alphaproteobacteria</taxon>
        <taxon>Sphingomonadales</taxon>
        <taxon>Sphingomonadaceae</taxon>
        <taxon>Parasphingorhabdus</taxon>
    </lineage>
</organism>
<name>A0A1N6F1Y0_9SPHN</name>
<evidence type="ECO:0000256" key="6">
    <source>
        <dbReference type="ARBA" id="ARBA00022833"/>
    </source>
</evidence>
<keyword evidence="4 7" id="KW-0255">Endonuclease</keyword>
<evidence type="ECO:0000256" key="1">
    <source>
        <dbReference type="ARBA" id="ARBA00010875"/>
    </source>
</evidence>
<feature type="binding site" evidence="7">
    <location>
        <position position="127"/>
    </location>
    <ligand>
        <name>Zn(2+)</name>
        <dbReference type="ChEBI" id="CHEBI:29105"/>
        <note>catalytic</note>
    </ligand>
</feature>
<keyword evidence="2 7" id="KW-0540">Nuclease</keyword>
<keyword evidence="6 7" id="KW-0862">Zinc</keyword>
<dbReference type="GO" id="GO:0004521">
    <property type="term" value="F:RNA endonuclease activity"/>
    <property type="evidence" value="ECO:0007669"/>
    <property type="project" value="UniProtKB-UniRule"/>
</dbReference>
<keyword evidence="7" id="KW-0698">rRNA processing</keyword>
<dbReference type="GO" id="GO:0008270">
    <property type="term" value="F:zinc ion binding"/>
    <property type="evidence" value="ECO:0007669"/>
    <property type="project" value="UniProtKB-UniRule"/>
</dbReference>